<reference evidence="1" key="1">
    <citation type="submission" date="2020-03" db="EMBL/GenBank/DDBJ databases">
        <title>The deep terrestrial virosphere.</title>
        <authorList>
            <person name="Holmfeldt K."/>
            <person name="Nilsson E."/>
            <person name="Simone D."/>
            <person name="Lopez-Fernandez M."/>
            <person name="Wu X."/>
            <person name="de Brujin I."/>
            <person name="Lundin D."/>
            <person name="Andersson A."/>
            <person name="Bertilsson S."/>
            <person name="Dopson M."/>
        </authorList>
    </citation>
    <scope>NUCLEOTIDE SEQUENCE</scope>
    <source>
        <strain evidence="1">TM448A00274</strain>
        <strain evidence="2">TM448B00451</strain>
    </source>
</reference>
<name>A0A6H1ZE45_9ZZZZ</name>
<organism evidence="1">
    <name type="scientific">viral metagenome</name>
    <dbReference type="NCBI Taxonomy" id="1070528"/>
    <lineage>
        <taxon>unclassified sequences</taxon>
        <taxon>metagenomes</taxon>
        <taxon>organismal metagenomes</taxon>
    </lineage>
</organism>
<gene>
    <name evidence="1" type="ORF">TM448A00274_0016</name>
    <name evidence="2" type="ORF">TM448B00451_0009</name>
</gene>
<dbReference type="EMBL" id="MT143996">
    <property type="protein sequence ID" value="QJA45732.1"/>
    <property type="molecule type" value="Genomic_DNA"/>
</dbReference>
<accession>A0A6H1ZE45</accession>
<evidence type="ECO:0000313" key="1">
    <source>
        <dbReference type="EMBL" id="QJA45732.1"/>
    </source>
</evidence>
<dbReference type="EMBL" id="MT144621">
    <property type="protein sequence ID" value="QJH95485.1"/>
    <property type="molecule type" value="Genomic_DNA"/>
</dbReference>
<dbReference type="AlphaFoldDB" id="A0A6H1ZE45"/>
<evidence type="ECO:0000313" key="2">
    <source>
        <dbReference type="EMBL" id="QJH95485.1"/>
    </source>
</evidence>
<protein>
    <submittedName>
        <fullName evidence="1">Uncharacterized protein</fullName>
    </submittedName>
</protein>
<sequence>MYRKNYKYVINRIDMPVDKGKALELKLKGNTYAEIAAIQEVSPQAIHQSIKHLLPNKDTKVYQDHRSDILSEIQRKLLVSVDDDAIQKASLLQRMTSFAIVYDKERIEKGLSSGNFVLVQADLEQLRQAKQDQEDTQEDKDIIDV</sequence>
<proteinExistence type="predicted"/>